<gene>
    <name evidence="11" type="ORF">FFLO_03858</name>
</gene>
<keyword evidence="7" id="KW-0325">Glycoprotein</keyword>
<keyword evidence="12" id="KW-1185">Reference proteome</keyword>
<dbReference type="InterPro" id="IPR000757">
    <property type="entry name" value="Beta-glucanase-like"/>
</dbReference>
<evidence type="ECO:0000256" key="3">
    <source>
        <dbReference type="ARBA" id="ARBA00022692"/>
    </source>
</evidence>
<keyword evidence="4" id="KW-0735">Signal-anchor</keyword>
<keyword evidence="6 9" id="KW-0472">Membrane</keyword>
<evidence type="ECO:0000256" key="5">
    <source>
        <dbReference type="ARBA" id="ARBA00022989"/>
    </source>
</evidence>
<dbReference type="GO" id="GO:0015926">
    <property type="term" value="F:glucosidase activity"/>
    <property type="evidence" value="ECO:0007669"/>
    <property type="project" value="TreeGrafter"/>
</dbReference>
<dbReference type="Pfam" id="PF03935">
    <property type="entry name" value="SKN1_KRE6_Sbg1"/>
    <property type="match status" value="1"/>
</dbReference>
<keyword evidence="3 9" id="KW-0812">Transmembrane</keyword>
<keyword evidence="8" id="KW-0961">Cell wall biogenesis/degradation</keyword>
<evidence type="ECO:0000256" key="2">
    <source>
        <dbReference type="ARBA" id="ARBA00010962"/>
    </source>
</evidence>
<evidence type="ECO:0000259" key="10">
    <source>
        <dbReference type="PROSITE" id="PS51762"/>
    </source>
</evidence>
<dbReference type="GO" id="GO:0031505">
    <property type="term" value="P:fungal-type cell wall organization"/>
    <property type="evidence" value="ECO:0007669"/>
    <property type="project" value="TreeGrafter"/>
</dbReference>
<dbReference type="FunFam" id="2.60.120.200:FF:000135">
    <property type="entry name" value="Related to KRE6-glucan synthase subunit"/>
    <property type="match status" value="1"/>
</dbReference>
<evidence type="ECO:0000313" key="11">
    <source>
        <dbReference type="EMBL" id="KAG7532050.1"/>
    </source>
</evidence>
<feature type="domain" description="GH16" evidence="10">
    <location>
        <begin position="135"/>
        <end position="516"/>
    </location>
</feature>
<dbReference type="AlphaFoldDB" id="A0A8K0JL96"/>
<name>A0A8K0JL96_9TREE</name>
<accession>A0A8K0JL96</accession>
<dbReference type="PANTHER" id="PTHR31361:SF15">
    <property type="entry name" value="GH16 DOMAIN-CONTAINING PROTEIN"/>
    <property type="match status" value="1"/>
</dbReference>
<dbReference type="InterPro" id="IPR005629">
    <property type="entry name" value="Skn1/Kre6/Sbg1"/>
</dbReference>
<evidence type="ECO:0000313" key="12">
    <source>
        <dbReference type="Proteomes" id="UP000812966"/>
    </source>
</evidence>
<dbReference type="GO" id="GO:0005886">
    <property type="term" value="C:plasma membrane"/>
    <property type="evidence" value="ECO:0007669"/>
    <property type="project" value="TreeGrafter"/>
</dbReference>
<dbReference type="OrthoDB" id="412647at2759"/>
<dbReference type="CDD" id="cd02180">
    <property type="entry name" value="GH16_fungal_KRE6_glucanase"/>
    <property type="match status" value="1"/>
</dbReference>
<dbReference type="InterPro" id="IPR013320">
    <property type="entry name" value="ConA-like_dom_sf"/>
</dbReference>
<dbReference type="Gene3D" id="2.60.120.200">
    <property type="match status" value="1"/>
</dbReference>
<dbReference type="Proteomes" id="UP000812966">
    <property type="component" value="Unassembled WGS sequence"/>
</dbReference>
<comment type="similarity">
    <text evidence="2">Belongs to the SKN1/KRE6 family.</text>
</comment>
<dbReference type="FunFam" id="2.60.120.200:FF:000140">
    <property type="entry name" value="Beta-glucan synthesis-associated protein"/>
    <property type="match status" value="1"/>
</dbReference>
<comment type="subcellular location">
    <subcellularLocation>
        <location evidence="1">Membrane</location>
        <topology evidence="1">Single-pass type II membrane protein</topology>
    </subcellularLocation>
</comment>
<proteinExistence type="inferred from homology"/>
<dbReference type="SUPFAM" id="SSF49899">
    <property type="entry name" value="Concanavalin A-like lectins/glucanases"/>
    <property type="match status" value="1"/>
</dbReference>
<reference evidence="11" key="1">
    <citation type="submission" date="2020-04" db="EMBL/GenBank/DDBJ databases">
        <title>Analysis of mating type loci in Filobasidium floriforme.</title>
        <authorList>
            <person name="Nowrousian M."/>
        </authorList>
    </citation>
    <scope>NUCLEOTIDE SEQUENCE</scope>
    <source>
        <strain evidence="11">CBS 6242</strain>
    </source>
</reference>
<evidence type="ECO:0000256" key="7">
    <source>
        <dbReference type="ARBA" id="ARBA00023180"/>
    </source>
</evidence>
<comment type="caution">
    <text evidence="11">The sequence shown here is derived from an EMBL/GenBank/DDBJ whole genome shotgun (WGS) entry which is preliminary data.</text>
</comment>
<organism evidence="11 12">
    <name type="scientific">Filobasidium floriforme</name>
    <dbReference type="NCBI Taxonomy" id="5210"/>
    <lineage>
        <taxon>Eukaryota</taxon>
        <taxon>Fungi</taxon>
        <taxon>Dikarya</taxon>
        <taxon>Basidiomycota</taxon>
        <taxon>Agaricomycotina</taxon>
        <taxon>Tremellomycetes</taxon>
        <taxon>Filobasidiales</taxon>
        <taxon>Filobasidiaceae</taxon>
        <taxon>Filobasidium</taxon>
    </lineage>
</organism>
<protein>
    <recommendedName>
        <fullName evidence="10">GH16 domain-containing protein</fullName>
    </recommendedName>
</protein>
<evidence type="ECO:0000256" key="9">
    <source>
        <dbReference type="SAM" id="Phobius"/>
    </source>
</evidence>
<dbReference type="PROSITE" id="PS51762">
    <property type="entry name" value="GH16_2"/>
    <property type="match status" value="1"/>
</dbReference>
<sequence length="563" mass="62118">MPFLGHSRPGSAESGERLVRSGGQWNGSPAASSLSLAHGGEQYTHDGSADILAQLDAQPLEEWEKRVEEKESIKWSSARGWMNMGTIFILCGGIVAVFLGVPIVKEYNKKTAGANVSGYNLGGINATGQFASIGRDLIDPDTPSDAYTRTGFDGNQWNLVFSDEFELDGRTFFPGDDPYWEAVDLHYWGTNDYEWYDPRAITTRDGKLVITLSETVNHNLNYTSGMLQSWNKLCFSGSMYYEAKLLLPGNNEIGGFWPGVWAFGNLGRPGYGATTDGTWPYSYDSCDVGILPNQTYLNGTGPDAALHNPADGTALSYLPGMRWPSCTCPGEDHPGPDVSIGRGVPEVDMIEAQVLTDRKKGEVSQTLQIAPYDENWKFDNASSDVANPDLTYWNTYTGGVYQQSCSGLTIIPDDVYQETGGVYTTYGYELYANKDDRSNGYITWVADGVESWTLHAPGLAPNPGTEVGQRLIPEEPMALVLNLGLSDNFQWVDKEHLKFPAEMQFEYIRVYQREDYGSVGCDPKDYPTADYIARHADAYNNPNLTTWAQTGSTVPKNRLRDGC</sequence>
<evidence type="ECO:0000256" key="6">
    <source>
        <dbReference type="ARBA" id="ARBA00023136"/>
    </source>
</evidence>
<dbReference type="GO" id="GO:0005789">
    <property type="term" value="C:endoplasmic reticulum membrane"/>
    <property type="evidence" value="ECO:0007669"/>
    <property type="project" value="TreeGrafter"/>
</dbReference>
<dbReference type="EMBL" id="JABELV010000075">
    <property type="protein sequence ID" value="KAG7532050.1"/>
    <property type="molecule type" value="Genomic_DNA"/>
</dbReference>
<evidence type="ECO:0000256" key="1">
    <source>
        <dbReference type="ARBA" id="ARBA00004606"/>
    </source>
</evidence>
<dbReference type="PANTHER" id="PTHR31361">
    <property type="entry name" value="BETA-GLUCAN SYNTHESIS-ASSOCIATED PROTEIN KRE6-RELATED"/>
    <property type="match status" value="1"/>
</dbReference>
<keyword evidence="5 9" id="KW-1133">Transmembrane helix</keyword>
<feature type="transmembrane region" description="Helical" evidence="9">
    <location>
        <begin position="80"/>
        <end position="101"/>
    </location>
</feature>
<dbReference type="GO" id="GO:0006078">
    <property type="term" value="P:(1-&gt;6)-beta-D-glucan biosynthetic process"/>
    <property type="evidence" value="ECO:0007669"/>
    <property type="project" value="TreeGrafter"/>
</dbReference>
<evidence type="ECO:0000256" key="4">
    <source>
        <dbReference type="ARBA" id="ARBA00022968"/>
    </source>
</evidence>
<evidence type="ECO:0000256" key="8">
    <source>
        <dbReference type="ARBA" id="ARBA00023316"/>
    </source>
</evidence>